<dbReference type="EMBL" id="JBHRXV010000009">
    <property type="protein sequence ID" value="MFC3713017.1"/>
    <property type="molecule type" value="Genomic_DNA"/>
</dbReference>
<feature type="transmembrane region" description="Helical" evidence="6">
    <location>
        <begin position="397"/>
        <end position="419"/>
    </location>
</feature>
<protein>
    <submittedName>
        <fullName evidence="8">MFS transporter</fullName>
    </submittedName>
</protein>
<evidence type="ECO:0000256" key="6">
    <source>
        <dbReference type="SAM" id="Phobius"/>
    </source>
</evidence>
<organism evidence="8 9">
    <name type="scientific">Sphingoaurantiacus capsulatus</name>
    <dbReference type="NCBI Taxonomy" id="1771310"/>
    <lineage>
        <taxon>Bacteria</taxon>
        <taxon>Pseudomonadati</taxon>
        <taxon>Pseudomonadota</taxon>
        <taxon>Alphaproteobacteria</taxon>
        <taxon>Sphingomonadales</taxon>
        <taxon>Sphingosinicellaceae</taxon>
        <taxon>Sphingoaurantiacus</taxon>
    </lineage>
</organism>
<comment type="subcellular location">
    <subcellularLocation>
        <location evidence="1">Membrane</location>
        <topology evidence="1">Multi-pass membrane protein</topology>
    </subcellularLocation>
</comment>
<keyword evidence="5 6" id="KW-0472">Membrane</keyword>
<evidence type="ECO:0000259" key="7">
    <source>
        <dbReference type="PROSITE" id="PS50850"/>
    </source>
</evidence>
<dbReference type="InterPro" id="IPR044770">
    <property type="entry name" value="MFS_spinster-like"/>
</dbReference>
<evidence type="ECO:0000256" key="1">
    <source>
        <dbReference type="ARBA" id="ARBA00004141"/>
    </source>
</evidence>
<feature type="transmembrane region" description="Helical" evidence="6">
    <location>
        <begin position="84"/>
        <end position="103"/>
    </location>
</feature>
<feature type="domain" description="Major facilitator superfamily (MFS) profile" evidence="7">
    <location>
        <begin position="17"/>
        <end position="425"/>
    </location>
</feature>
<feature type="transmembrane region" description="Helical" evidence="6">
    <location>
        <begin position="305"/>
        <end position="327"/>
    </location>
</feature>
<keyword evidence="2" id="KW-0813">Transport</keyword>
<dbReference type="InterPro" id="IPR011701">
    <property type="entry name" value="MFS"/>
</dbReference>
<dbReference type="PROSITE" id="PS50850">
    <property type="entry name" value="MFS"/>
    <property type="match status" value="1"/>
</dbReference>
<keyword evidence="3 6" id="KW-0812">Transmembrane</keyword>
<evidence type="ECO:0000313" key="8">
    <source>
        <dbReference type="EMBL" id="MFC3713017.1"/>
    </source>
</evidence>
<dbReference type="Proteomes" id="UP001595615">
    <property type="component" value="Unassembled WGS sequence"/>
</dbReference>
<evidence type="ECO:0000256" key="3">
    <source>
        <dbReference type="ARBA" id="ARBA00022692"/>
    </source>
</evidence>
<evidence type="ECO:0000256" key="4">
    <source>
        <dbReference type="ARBA" id="ARBA00022989"/>
    </source>
</evidence>
<dbReference type="RefSeq" id="WP_380861021.1">
    <property type="nucleotide sequence ID" value="NZ_JBHRXV010000009.1"/>
</dbReference>
<sequence length="433" mass="44946">MSSVSGERPALGYSYYVVILLMVAYMLSFLDRVLISLLVEPIRTEFGLGDTQIGLLVGFGFVLFYTILGIPFGSAADRTNRRNLIVLGLVGWSLATAGSGLVAGFGGLLLMRALVGVGEATLSPAALSTIADRFPPERLGFAISIYSSGVVLGGGIAMGFGGMIAEWAARTSVAIPGWGLLEGWRLAMLLVGLLGLPLALLLLTTMREAPRSTRREDVPGLGEVIATMRRQAAAFSTVFVGYGCSVISAYIPLLWAPALLAREHGMAPGEIGLALAVIVGVCGLAGVLTGGALSDRLARRGYAHAPILLVLATLPPQILALGAAYLSEDARQVVILLGLGTFLSSILGGLQATTVQLLAPPSMRGRAMAIYLLVVTILGMGLGPLVIGLLSDHVFGALPASLATVSTVALTLAAIILWFGRGAVERAIIANRS</sequence>
<evidence type="ECO:0000256" key="5">
    <source>
        <dbReference type="ARBA" id="ARBA00023136"/>
    </source>
</evidence>
<dbReference type="InterPro" id="IPR020846">
    <property type="entry name" value="MFS_dom"/>
</dbReference>
<dbReference type="Gene3D" id="1.20.1250.20">
    <property type="entry name" value="MFS general substrate transporter like domains"/>
    <property type="match status" value="2"/>
</dbReference>
<feature type="transmembrane region" description="Helical" evidence="6">
    <location>
        <begin position="232"/>
        <end position="251"/>
    </location>
</feature>
<evidence type="ECO:0000313" key="9">
    <source>
        <dbReference type="Proteomes" id="UP001595615"/>
    </source>
</evidence>
<feature type="transmembrane region" description="Helical" evidence="6">
    <location>
        <begin position="370"/>
        <end position="391"/>
    </location>
</feature>
<feature type="transmembrane region" description="Helical" evidence="6">
    <location>
        <begin position="109"/>
        <end position="127"/>
    </location>
</feature>
<name>A0ABV7XCQ0_9SPHN</name>
<evidence type="ECO:0000256" key="2">
    <source>
        <dbReference type="ARBA" id="ARBA00022448"/>
    </source>
</evidence>
<dbReference type="Pfam" id="PF07690">
    <property type="entry name" value="MFS_1"/>
    <property type="match status" value="1"/>
</dbReference>
<dbReference type="PANTHER" id="PTHR23505:SF79">
    <property type="entry name" value="PROTEIN SPINSTER"/>
    <property type="match status" value="1"/>
</dbReference>
<dbReference type="InterPro" id="IPR036259">
    <property type="entry name" value="MFS_trans_sf"/>
</dbReference>
<gene>
    <name evidence="8" type="ORF">ACFOMD_10565</name>
</gene>
<dbReference type="SUPFAM" id="SSF103473">
    <property type="entry name" value="MFS general substrate transporter"/>
    <property type="match status" value="1"/>
</dbReference>
<feature type="transmembrane region" description="Helical" evidence="6">
    <location>
        <begin position="333"/>
        <end position="358"/>
    </location>
</feature>
<feature type="transmembrane region" description="Helical" evidence="6">
    <location>
        <begin position="53"/>
        <end position="72"/>
    </location>
</feature>
<proteinExistence type="predicted"/>
<feature type="transmembrane region" description="Helical" evidence="6">
    <location>
        <begin position="12"/>
        <end position="30"/>
    </location>
</feature>
<dbReference type="PANTHER" id="PTHR23505">
    <property type="entry name" value="SPINSTER"/>
    <property type="match status" value="1"/>
</dbReference>
<reference evidence="9" key="1">
    <citation type="journal article" date="2019" name="Int. J. Syst. Evol. Microbiol.">
        <title>The Global Catalogue of Microorganisms (GCM) 10K type strain sequencing project: providing services to taxonomists for standard genome sequencing and annotation.</title>
        <authorList>
            <consortium name="The Broad Institute Genomics Platform"/>
            <consortium name="The Broad Institute Genome Sequencing Center for Infectious Disease"/>
            <person name="Wu L."/>
            <person name="Ma J."/>
        </authorList>
    </citation>
    <scope>NUCLEOTIDE SEQUENCE [LARGE SCALE GENOMIC DNA]</scope>
    <source>
        <strain evidence="9">KCTC 42644</strain>
    </source>
</reference>
<feature type="transmembrane region" description="Helical" evidence="6">
    <location>
        <begin position="184"/>
        <end position="205"/>
    </location>
</feature>
<feature type="transmembrane region" description="Helical" evidence="6">
    <location>
        <begin position="139"/>
        <end position="164"/>
    </location>
</feature>
<keyword evidence="4 6" id="KW-1133">Transmembrane helix</keyword>
<comment type="caution">
    <text evidence="8">The sequence shown here is derived from an EMBL/GenBank/DDBJ whole genome shotgun (WGS) entry which is preliminary data.</text>
</comment>
<feature type="transmembrane region" description="Helical" evidence="6">
    <location>
        <begin position="271"/>
        <end position="293"/>
    </location>
</feature>
<keyword evidence="9" id="KW-1185">Reference proteome</keyword>
<accession>A0ABV7XCQ0</accession>